<evidence type="ECO:0000313" key="7">
    <source>
        <dbReference type="Proteomes" id="UP001497623"/>
    </source>
</evidence>
<keyword evidence="4" id="KW-0539">Nucleus</keyword>
<dbReference type="GO" id="GO:0006355">
    <property type="term" value="P:regulation of DNA-templated transcription"/>
    <property type="evidence" value="ECO:0007669"/>
    <property type="project" value="InterPro"/>
</dbReference>
<evidence type="ECO:0000256" key="1">
    <source>
        <dbReference type="ARBA" id="ARBA00004123"/>
    </source>
</evidence>
<feature type="region of interest" description="Disordered" evidence="5">
    <location>
        <begin position="1"/>
        <end position="32"/>
    </location>
</feature>
<organism evidence="6 7">
    <name type="scientific">Meganyctiphanes norvegica</name>
    <name type="common">Northern krill</name>
    <name type="synonym">Thysanopoda norvegica</name>
    <dbReference type="NCBI Taxonomy" id="48144"/>
    <lineage>
        <taxon>Eukaryota</taxon>
        <taxon>Metazoa</taxon>
        <taxon>Ecdysozoa</taxon>
        <taxon>Arthropoda</taxon>
        <taxon>Crustacea</taxon>
        <taxon>Multicrustacea</taxon>
        <taxon>Malacostraca</taxon>
        <taxon>Eumalacostraca</taxon>
        <taxon>Eucarida</taxon>
        <taxon>Euphausiacea</taxon>
        <taxon>Euphausiidae</taxon>
        <taxon>Meganyctiphanes</taxon>
    </lineage>
</organism>
<evidence type="ECO:0000256" key="4">
    <source>
        <dbReference type="ARBA" id="ARBA00023242"/>
    </source>
</evidence>
<feature type="non-terminal residue" evidence="6">
    <location>
        <position position="212"/>
    </location>
</feature>
<dbReference type="InterPro" id="IPR011520">
    <property type="entry name" value="Vg_fam"/>
</dbReference>
<keyword evidence="3" id="KW-0804">Transcription</keyword>
<name>A0AAV2RTU4_MEGNR</name>
<dbReference type="PANTHER" id="PTHR15950">
    <property type="entry name" value="TRANSCRIPTION COFACTOR VESTIGIAL-LIKE PROTEIN"/>
    <property type="match status" value="1"/>
</dbReference>
<keyword evidence="2" id="KW-0805">Transcription regulation</keyword>
<proteinExistence type="predicted"/>
<gene>
    <name evidence="6" type="ORF">MNOR_LOCUS28076</name>
</gene>
<dbReference type="Proteomes" id="UP001497623">
    <property type="component" value="Unassembled WGS sequence"/>
</dbReference>
<dbReference type="EMBL" id="CAXKWB010030360">
    <property type="protein sequence ID" value="CAL4137391.1"/>
    <property type="molecule type" value="Genomic_DNA"/>
</dbReference>
<evidence type="ECO:0000256" key="5">
    <source>
        <dbReference type="SAM" id="MobiDB-lite"/>
    </source>
</evidence>
<accession>A0AAV2RTU4</accession>
<evidence type="ECO:0000313" key="6">
    <source>
        <dbReference type="EMBL" id="CAL4137391.1"/>
    </source>
</evidence>
<feature type="non-terminal residue" evidence="6">
    <location>
        <position position="1"/>
    </location>
</feature>
<evidence type="ECO:0008006" key="8">
    <source>
        <dbReference type="Google" id="ProtNLM"/>
    </source>
</evidence>
<protein>
    <recommendedName>
        <fullName evidence="8">Vestigial</fullName>
    </recommendedName>
</protein>
<dbReference type="PANTHER" id="PTHR15950:SF15">
    <property type="entry name" value="PROTEIN VESTIGIAL"/>
    <property type="match status" value="1"/>
</dbReference>
<comment type="caution">
    <text evidence="6">The sequence shown here is derived from an EMBL/GenBank/DDBJ whole genome shotgun (WGS) entry which is preliminary data.</text>
</comment>
<comment type="subcellular location">
    <subcellularLocation>
        <location evidence="1">Nucleus</location>
    </subcellularLocation>
</comment>
<reference evidence="6 7" key="1">
    <citation type="submission" date="2024-05" db="EMBL/GenBank/DDBJ databases">
        <authorList>
            <person name="Wallberg A."/>
        </authorList>
    </citation>
    <scope>NUCLEOTIDE SEQUENCE [LARGE SCALE GENOMIC DNA]</scope>
</reference>
<sequence>AAQQQTQQQAQQQAQQQQNSVHPSKGEQEKVETHADAQYISANCVVLTYFSGDLATAVDEHFSRALTQSFTKTGKEPCPMSQRNLPPSFWNSHYHPGVASYPGTASALTGHEGLYPDYSSLHGMYQGDPWSAYSLTAAGQYQHHRSMAEYMNPSSSRYGHQYSSLLMGRAPRLPQCVVGKTDPWSTASRLHEDVALDPTAAYAHHFSSMAAF</sequence>
<dbReference type="AlphaFoldDB" id="A0AAV2RTU4"/>
<evidence type="ECO:0000256" key="3">
    <source>
        <dbReference type="ARBA" id="ARBA00023163"/>
    </source>
</evidence>
<dbReference type="GO" id="GO:0005634">
    <property type="term" value="C:nucleus"/>
    <property type="evidence" value="ECO:0007669"/>
    <property type="project" value="UniProtKB-SubCell"/>
</dbReference>
<evidence type="ECO:0000256" key="2">
    <source>
        <dbReference type="ARBA" id="ARBA00023015"/>
    </source>
</evidence>
<dbReference type="Pfam" id="PF07545">
    <property type="entry name" value="Vg_Tdu"/>
    <property type="match status" value="1"/>
</dbReference>
<keyword evidence="7" id="KW-1185">Reference proteome</keyword>
<feature type="compositionally biased region" description="Low complexity" evidence="5">
    <location>
        <begin position="1"/>
        <end position="18"/>
    </location>
</feature>